<keyword evidence="1" id="KW-0732">Signal</keyword>
<organism evidence="2 3">
    <name type="scientific">Plectus sambesii</name>
    <dbReference type="NCBI Taxonomy" id="2011161"/>
    <lineage>
        <taxon>Eukaryota</taxon>
        <taxon>Metazoa</taxon>
        <taxon>Ecdysozoa</taxon>
        <taxon>Nematoda</taxon>
        <taxon>Chromadorea</taxon>
        <taxon>Plectida</taxon>
        <taxon>Plectina</taxon>
        <taxon>Plectoidea</taxon>
        <taxon>Plectidae</taxon>
        <taxon>Plectus</taxon>
    </lineage>
</organism>
<protein>
    <submittedName>
        <fullName evidence="3">ShKT domain-containing protein</fullName>
    </submittedName>
</protein>
<reference evidence="3" key="1">
    <citation type="submission" date="2022-11" db="UniProtKB">
        <authorList>
            <consortium name="WormBaseParasite"/>
        </authorList>
    </citation>
    <scope>IDENTIFICATION</scope>
</reference>
<accession>A0A914VJ47</accession>
<evidence type="ECO:0000313" key="2">
    <source>
        <dbReference type="Proteomes" id="UP000887566"/>
    </source>
</evidence>
<feature type="chain" id="PRO_5037502713" evidence="1">
    <location>
        <begin position="20"/>
        <end position="158"/>
    </location>
</feature>
<dbReference type="WBParaSite" id="PSAMB.scaffold2025size25948.g16084.t1">
    <property type="protein sequence ID" value="PSAMB.scaffold2025size25948.g16084.t1"/>
    <property type="gene ID" value="PSAMB.scaffold2025size25948.g16084"/>
</dbReference>
<dbReference type="Proteomes" id="UP000887566">
    <property type="component" value="Unplaced"/>
</dbReference>
<evidence type="ECO:0000256" key="1">
    <source>
        <dbReference type="SAM" id="SignalP"/>
    </source>
</evidence>
<name>A0A914VJ47_9BILA</name>
<dbReference type="AlphaFoldDB" id="A0A914VJ47"/>
<feature type="signal peptide" evidence="1">
    <location>
        <begin position="1"/>
        <end position="19"/>
    </location>
</feature>
<proteinExistence type="predicted"/>
<evidence type="ECO:0000313" key="3">
    <source>
        <dbReference type="WBParaSite" id="PSAMB.scaffold2025size25948.g16084.t1"/>
    </source>
</evidence>
<dbReference type="PANTHER" id="PTHR35017">
    <property type="entry name" value="PROTEIN CBG16223-RELATED"/>
    <property type="match status" value="1"/>
</dbReference>
<sequence>MRQLLCVALLCCVVSWGSAQKASSPPCCRDTVTACATMRQKDRVGFKNRCNTEADFRLIQCCSTCEDFSDQPIRPYDTAALALANAECFDRESPATCAKYVAGTGAYAKAPWLCDGPYAAVAFRICRLSCGYCTKGANVASVTYTLDAARTSSCTIGK</sequence>
<keyword evidence="2" id="KW-1185">Reference proteome</keyword>